<evidence type="ECO:0000256" key="5">
    <source>
        <dbReference type="SAM" id="MobiDB-lite"/>
    </source>
</evidence>
<dbReference type="AlphaFoldDB" id="A0AA38PMJ1"/>
<proteinExistence type="inferred from homology"/>
<evidence type="ECO:0000313" key="8">
    <source>
        <dbReference type="Proteomes" id="UP001163846"/>
    </source>
</evidence>
<dbReference type="GO" id="GO:0015934">
    <property type="term" value="C:large ribosomal subunit"/>
    <property type="evidence" value="ECO:0007669"/>
    <property type="project" value="InterPro"/>
</dbReference>
<keyword evidence="8" id="KW-1185">Reference proteome</keyword>
<dbReference type="EMBL" id="MU805938">
    <property type="protein sequence ID" value="KAJ3845335.1"/>
    <property type="molecule type" value="Genomic_DNA"/>
</dbReference>
<dbReference type="GO" id="GO:0006412">
    <property type="term" value="P:translation"/>
    <property type="evidence" value="ECO:0007669"/>
    <property type="project" value="InterPro"/>
</dbReference>
<sequence>MASRRLLWNASSATRNTLIRRAIGLPLSARCLTHHGPSSSTTSPRSQMFSSAPESSTQSTSTNSTPNPNPNTTHYKITLQRSAISLGSRIKDTLTSLGIHRRFQTMYHRHGPEAAGKILKVKELVHVENVEEGMVKSKEEMRRERRAKRGYVRVGPEGKRSVI</sequence>
<dbReference type="SUPFAM" id="SSF55129">
    <property type="entry name" value="Ribosomal protein L30p/L7e"/>
    <property type="match status" value="1"/>
</dbReference>
<dbReference type="PANTHER" id="PTHR15892">
    <property type="entry name" value="MITOCHONDRIAL RIBOSOMAL PROTEIN L30"/>
    <property type="match status" value="1"/>
</dbReference>
<dbReference type="InterPro" id="IPR036919">
    <property type="entry name" value="Ribo_uL30_ferredoxin-like_sf"/>
</dbReference>
<accession>A0AA38PMJ1</accession>
<name>A0AA38PMJ1_9AGAR</name>
<dbReference type="Pfam" id="PF00327">
    <property type="entry name" value="Ribosomal_L30"/>
    <property type="match status" value="1"/>
</dbReference>
<evidence type="ECO:0000313" key="7">
    <source>
        <dbReference type="EMBL" id="KAJ3845335.1"/>
    </source>
</evidence>
<feature type="region of interest" description="Disordered" evidence="5">
    <location>
        <begin position="34"/>
        <end position="74"/>
    </location>
</feature>
<dbReference type="InterPro" id="IPR016082">
    <property type="entry name" value="Ribosomal_uL30_ferredoxin-like"/>
</dbReference>
<keyword evidence="3" id="KW-0687">Ribonucleoprotein</keyword>
<protein>
    <recommendedName>
        <fullName evidence="4">Large ribosomal subunit protein uL30m</fullName>
    </recommendedName>
</protein>
<dbReference type="PANTHER" id="PTHR15892:SF2">
    <property type="entry name" value="LARGE RIBOSOMAL SUBUNIT PROTEIN UL30M"/>
    <property type="match status" value="1"/>
</dbReference>
<evidence type="ECO:0000256" key="3">
    <source>
        <dbReference type="ARBA" id="ARBA00023274"/>
    </source>
</evidence>
<dbReference type="GO" id="GO:0005739">
    <property type="term" value="C:mitochondrion"/>
    <property type="evidence" value="ECO:0007669"/>
    <property type="project" value="TreeGrafter"/>
</dbReference>
<organism evidence="7 8">
    <name type="scientific">Lentinula raphanica</name>
    <dbReference type="NCBI Taxonomy" id="153919"/>
    <lineage>
        <taxon>Eukaryota</taxon>
        <taxon>Fungi</taxon>
        <taxon>Dikarya</taxon>
        <taxon>Basidiomycota</taxon>
        <taxon>Agaricomycotina</taxon>
        <taxon>Agaricomycetes</taxon>
        <taxon>Agaricomycetidae</taxon>
        <taxon>Agaricales</taxon>
        <taxon>Marasmiineae</taxon>
        <taxon>Omphalotaceae</taxon>
        <taxon>Lentinula</taxon>
    </lineage>
</organism>
<evidence type="ECO:0000256" key="1">
    <source>
        <dbReference type="ARBA" id="ARBA00007594"/>
    </source>
</evidence>
<dbReference type="GO" id="GO:0003735">
    <property type="term" value="F:structural constituent of ribosome"/>
    <property type="evidence" value="ECO:0007669"/>
    <property type="project" value="InterPro"/>
</dbReference>
<reference evidence="7" key="1">
    <citation type="submission" date="2022-08" db="EMBL/GenBank/DDBJ databases">
        <authorList>
            <consortium name="DOE Joint Genome Institute"/>
            <person name="Min B."/>
            <person name="Riley R."/>
            <person name="Sierra-Patev S."/>
            <person name="Naranjo-Ortiz M."/>
            <person name="Looney B."/>
            <person name="Konkel Z."/>
            <person name="Slot J.C."/>
            <person name="Sakamoto Y."/>
            <person name="Steenwyk J.L."/>
            <person name="Rokas A."/>
            <person name="Carro J."/>
            <person name="Camarero S."/>
            <person name="Ferreira P."/>
            <person name="Molpeceres G."/>
            <person name="Ruiz-Duenas F.J."/>
            <person name="Serrano A."/>
            <person name="Henrissat B."/>
            <person name="Drula E."/>
            <person name="Hughes K.W."/>
            <person name="Mata J.L."/>
            <person name="Ishikawa N.K."/>
            <person name="Vargas-Isla R."/>
            <person name="Ushijima S."/>
            <person name="Smith C.A."/>
            <person name="Ahrendt S."/>
            <person name="Andreopoulos W."/>
            <person name="He G."/>
            <person name="Labutti K."/>
            <person name="Lipzen A."/>
            <person name="Ng V."/>
            <person name="Sandor L."/>
            <person name="Barry K."/>
            <person name="Martinez A.T."/>
            <person name="Xiao Y."/>
            <person name="Gibbons J.G."/>
            <person name="Terashima K."/>
            <person name="Hibbett D.S."/>
            <person name="Grigoriev I.V."/>
        </authorList>
    </citation>
    <scope>NUCLEOTIDE SEQUENCE</scope>
    <source>
        <strain evidence="7">TFB9207</strain>
    </source>
</reference>
<keyword evidence="2" id="KW-0689">Ribosomal protein</keyword>
<evidence type="ECO:0000256" key="2">
    <source>
        <dbReference type="ARBA" id="ARBA00022980"/>
    </source>
</evidence>
<dbReference type="InterPro" id="IPR005996">
    <property type="entry name" value="Ribosomal_uL30_bac-type"/>
</dbReference>
<evidence type="ECO:0000256" key="4">
    <source>
        <dbReference type="ARBA" id="ARBA00035281"/>
    </source>
</evidence>
<evidence type="ECO:0000259" key="6">
    <source>
        <dbReference type="Pfam" id="PF00327"/>
    </source>
</evidence>
<gene>
    <name evidence="7" type="ORF">F5878DRAFT_599601</name>
</gene>
<dbReference type="Gene3D" id="3.30.1390.20">
    <property type="entry name" value="Ribosomal protein L30, ferredoxin-like fold domain"/>
    <property type="match status" value="1"/>
</dbReference>
<comment type="caution">
    <text evidence="7">The sequence shown here is derived from an EMBL/GenBank/DDBJ whole genome shotgun (WGS) entry which is preliminary data.</text>
</comment>
<feature type="compositionally biased region" description="Low complexity" evidence="5">
    <location>
        <begin position="37"/>
        <end position="73"/>
    </location>
</feature>
<comment type="similarity">
    <text evidence="1">Belongs to the universal ribosomal protein uL30 family.</text>
</comment>
<feature type="domain" description="Large ribosomal subunit protein uL30-like ferredoxin-like fold" evidence="6">
    <location>
        <begin position="75"/>
        <end position="125"/>
    </location>
</feature>
<dbReference type="Proteomes" id="UP001163846">
    <property type="component" value="Unassembled WGS sequence"/>
</dbReference>